<dbReference type="RefSeq" id="WP_198128303.1">
    <property type="nucleotide sequence ID" value="NZ_JAECZC010000099.1"/>
</dbReference>
<gene>
    <name evidence="3" type="ORF">I8748_31125</name>
</gene>
<comment type="caution">
    <text evidence="3">The sequence shown here is derived from an EMBL/GenBank/DDBJ whole genome shotgun (WGS) entry which is preliminary data.</text>
</comment>
<reference evidence="3 4" key="1">
    <citation type="journal article" date="2021" name="Int. J. Syst. Evol. Microbiol.">
        <title>Amazonocrinis nigriterrae gen. nov., sp. nov., Atlanticothrix silvestris gen. nov., sp. nov. and Dendronalium phyllosphericum gen. nov., sp. nov., nostocacean cyanobacteria from Brazilian environments.</title>
        <authorList>
            <person name="Alvarenga D.O."/>
            <person name="Andreote A.P.D."/>
            <person name="Branco L.H.Z."/>
            <person name="Delbaje E."/>
            <person name="Cruz R.B."/>
            <person name="Varani A.M."/>
            <person name="Fiore M.F."/>
        </authorList>
    </citation>
    <scope>NUCLEOTIDE SEQUENCE [LARGE SCALE GENOMIC DNA]</scope>
    <source>
        <strain evidence="3 4">CENA67</strain>
    </source>
</reference>
<feature type="compositionally biased region" description="Basic and acidic residues" evidence="1">
    <location>
        <begin position="1"/>
        <end position="18"/>
    </location>
</feature>
<dbReference type="EMBL" id="JAECZC010000099">
    <property type="protein sequence ID" value="MBH8566554.1"/>
    <property type="molecule type" value="Genomic_DNA"/>
</dbReference>
<name>A0A8J7LAD4_9NOST</name>
<sequence>MKTKPFSELRKRMTPERRAKNKTRAQLMLLHHTLLELQESLGLTQDDLEKNLSIVESILSELENQEDIQLSTLSHYIKALGGNLKLVAHFPNEEIVLAEFE</sequence>
<evidence type="ECO:0000259" key="2">
    <source>
        <dbReference type="PROSITE" id="PS50943"/>
    </source>
</evidence>
<protein>
    <submittedName>
        <fullName evidence="3">XRE family transcriptional regulator</fullName>
    </submittedName>
</protein>
<dbReference type="SUPFAM" id="SSF47413">
    <property type="entry name" value="lambda repressor-like DNA-binding domains"/>
    <property type="match status" value="1"/>
</dbReference>
<dbReference type="PROSITE" id="PS50943">
    <property type="entry name" value="HTH_CROC1"/>
    <property type="match status" value="1"/>
</dbReference>
<keyword evidence="4" id="KW-1185">Reference proteome</keyword>
<feature type="domain" description="HTH cro/C1-type" evidence="2">
    <location>
        <begin position="34"/>
        <end position="87"/>
    </location>
</feature>
<organism evidence="3 4">
    <name type="scientific">Amazonocrinis nigriterrae CENA67</name>
    <dbReference type="NCBI Taxonomy" id="2794033"/>
    <lineage>
        <taxon>Bacteria</taxon>
        <taxon>Bacillati</taxon>
        <taxon>Cyanobacteriota</taxon>
        <taxon>Cyanophyceae</taxon>
        <taxon>Nostocales</taxon>
        <taxon>Nostocaceae</taxon>
        <taxon>Amazonocrinis</taxon>
        <taxon>Amazonocrinis nigriterrae</taxon>
    </lineage>
</organism>
<evidence type="ECO:0000256" key="1">
    <source>
        <dbReference type="SAM" id="MobiDB-lite"/>
    </source>
</evidence>
<evidence type="ECO:0000313" key="4">
    <source>
        <dbReference type="Proteomes" id="UP000632766"/>
    </source>
</evidence>
<dbReference type="InterPro" id="IPR001387">
    <property type="entry name" value="Cro/C1-type_HTH"/>
</dbReference>
<dbReference type="GO" id="GO:0003677">
    <property type="term" value="F:DNA binding"/>
    <property type="evidence" value="ECO:0007669"/>
    <property type="project" value="InterPro"/>
</dbReference>
<dbReference type="Proteomes" id="UP000632766">
    <property type="component" value="Unassembled WGS sequence"/>
</dbReference>
<evidence type="ECO:0000313" key="3">
    <source>
        <dbReference type="EMBL" id="MBH8566554.1"/>
    </source>
</evidence>
<dbReference type="Gene3D" id="1.10.260.40">
    <property type="entry name" value="lambda repressor-like DNA-binding domains"/>
    <property type="match status" value="1"/>
</dbReference>
<proteinExistence type="predicted"/>
<feature type="region of interest" description="Disordered" evidence="1">
    <location>
        <begin position="1"/>
        <end position="20"/>
    </location>
</feature>
<dbReference type="AlphaFoldDB" id="A0A8J7LAD4"/>
<accession>A0A8J7LAD4</accession>
<dbReference type="InterPro" id="IPR010982">
    <property type="entry name" value="Lambda_DNA-bd_dom_sf"/>
</dbReference>